<sequence length="52" mass="6112">MVDGEWKEFKPSYPIEVDVLAFDNDLSLQDRGFIKSEFQAKVKLFNFSLRRG</sequence>
<dbReference type="GeneID" id="36399421"/>
<dbReference type="AlphaFoldDB" id="A0A0P1B0L3"/>
<dbReference type="RefSeq" id="XP_024583864.1">
    <property type="nucleotide sequence ID" value="XM_024718469.1"/>
</dbReference>
<dbReference type="Proteomes" id="UP000054928">
    <property type="component" value="Unassembled WGS sequence"/>
</dbReference>
<evidence type="ECO:0000313" key="2">
    <source>
        <dbReference type="Proteomes" id="UP000054928"/>
    </source>
</evidence>
<protein>
    <submittedName>
        <fullName evidence="1">Uncharacterized protein</fullName>
    </submittedName>
</protein>
<organism evidence="1 2">
    <name type="scientific">Plasmopara halstedii</name>
    <name type="common">Downy mildew of sunflower</name>
    <dbReference type="NCBI Taxonomy" id="4781"/>
    <lineage>
        <taxon>Eukaryota</taxon>
        <taxon>Sar</taxon>
        <taxon>Stramenopiles</taxon>
        <taxon>Oomycota</taxon>
        <taxon>Peronosporomycetes</taxon>
        <taxon>Peronosporales</taxon>
        <taxon>Peronosporaceae</taxon>
        <taxon>Plasmopara</taxon>
    </lineage>
</organism>
<reference evidence="2" key="1">
    <citation type="submission" date="2014-09" db="EMBL/GenBank/DDBJ databases">
        <authorList>
            <person name="Sharma Rahul"/>
            <person name="Thines Marco"/>
        </authorList>
    </citation>
    <scope>NUCLEOTIDE SEQUENCE [LARGE SCALE GENOMIC DNA]</scope>
</reference>
<evidence type="ECO:0000313" key="1">
    <source>
        <dbReference type="EMBL" id="CEG47495.1"/>
    </source>
</evidence>
<keyword evidence="2" id="KW-1185">Reference proteome</keyword>
<name>A0A0P1B0L3_PLAHL</name>
<dbReference type="EMBL" id="CCYD01002589">
    <property type="protein sequence ID" value="CEG47495.1"/>
    <property type="molecule type" value="Genomic_DNA"/>
</dbReference>
<accession>A0A0P1B0L3</accession>
<proteinExistence type="predicted"/>